<dbReference type="EMBL" id="JAWMAJ010000017">
    <property type="protein sequence ID" value="MDV7215778.1"/>
    <property type="molecule type" value="Genomic_DNA"/>
</dbReference>
<evidence type="ECO:0000313" key="2">
    <source>
        <dbReference type="Proteomes" id="UP001187346"/>
    </source>
</evidence>
<dbReference type="Proteomes" id="UP001187346">
    <property type="component" value="Unassembled WGS sequence"/>
</dbReference>
<gene>
    <name evidence="1" type="ORF">R5A26_07420</name>
</gene>
<accession>A0ABU4F591</accession>
<keyword evidence="2" id="KW-1185">Reference proteome</keyword>
<proteinExistence type="predicted"/>
<sequence length="69" mass="7140">MSSTSGESNVNDGSNAARSAKGKILRRILLKIGIGLLAHEAVEELGDLIDEISEVAGDAIEDAGEDTES</sequence>
<evidence type="ECO:0000313" key="1">
    <source>
        <dbReference type="EMBL" id="MDV7215778.1"/>
    </source>
</evidence>
<protein>
    <submittedName>
        <fullName evidence="1">Uncharacterized protein</fullName>
    </submittedName>
</protein>
<dbReference type="RefSeq" id="WP_317770537.1">
    <property type="nucleotide sequence ID" value="NZ_JAWMAJ010000017.1"/>
</dbReference>
<reference evidence="1 2" key="1">
    <citation type="submission" date="2023-10" db="EMBL/GenBank/DDBJ databases">
        <title>Characterization of rhizosphere-enriched actinobacteria from wheat plants lab-grown on chernevaya soil.</title>
        <authorList>
            <person name="Tikhonova E.N."/>
            <person name="Konopkin A."/>
            <person name="Kravchenko I.K."/>
        </authorList>
    </citation>
    <scope>NUCLEOTIDE SEQUENCE [LARGE SCALE GENOMIC DNA]</scope>
    <source>
        <strain evidence="1 2">RR29</strain>
    </source>
</reference>
<name>A0ABU4F591_9ACTN</name>
<comment type="caution">
    <text evidence="1">The sequence shown here is derived from an EMBL/GenBank/DDBJ whole genome shotgun (WGS) entry which is preliminary data.</text>
</comment>
<organism evidence="1 2">
    <name type="scientific">Streptomyces prunicolor</name>
    <dbReference type="NCBI Taxonomy" id="67348"/>
    <lineage>
        <taxon>Bacteria</taxon>
        <taxon>Bacillati</taxon>
        <taxon>Actinomycetota</taxon>
        <taxon>Actinomycetes</taxon>
        <taxon>Kitasatosporales</taxon>
        <taxon>Streptomycetaceae</taxon>
        <taxon>Streptomyces</taxon>
    </lineage>
</organism>